<feature type="transmembrane region" description="Helical" evidence="5">
    <location>
        <begin position="226"/>
        <end position="243"/>
    </location>
</feature>
<dbReference type="GO" id="GO:0016020">
    <property type="term" value="C:membrane"/>
    <property type="evidence" value="ECO:0007669"/>
    <property type="project" value="UniProtKB-SubCell"/>
</dbReference>
<feature type="transmembrane region" description="Helical" evidence="5">
    <location>
        <begin position="36"/>
        <end position="56"/>
    </location>
</feature>
<dbReference type="PANTHER" id="PTHR16950:SF16">
    <property type="entry name" value="ZINC TRANSPORTER ZIP13"/>
    <property type="match status" value="1"/>
</dbReference>
<keyword evidence="2 5" id="KW-0812">Transmembrane</keyword>
<evidence type="ECO:0000256" key="5">
    <source>
        <dbReference type="SAM" id="Phobius"/>
    </source>
</evidence>
<feature type="transmembrane region" description="Helical" evidence="5">
    <location>
        <begin position="167"/>
        <end position="190"/>
    </location>
</feature>
<proteinExistence type="predicted"/>
<evidence type="ECO:0000256" key="4">
    <source>
        <dbReference type="ARBA" id="ARBA00023136"/>
    </source>
</evidence>
<evidence type="ECO:0000256" key="2">
    <source>
        <dbReference type="ARBA" id="ARBA00022692"/>
    </source>
</evidence>
<protein>
    <submittedName>
        <fullName evidence="6">ZIP family metal transporter</fullName>
    </submittedName>
</protein>
<reference evidence="7" key="1">
    <citation type="submission" date="2017-09" db="EMBL/GenBank/DDBJ databases">
        <title>Depth-based differentiation of microbial function through sediment-hosted aquifers and enrichment of novel symbionts in the deep terrestrial subsurface.</title>
        <authorList>
            <person name="Probst A.J."/>
            <person name="Ladd B."/>
            <person name="Jarett J.K."/>
            <person name="Geller-Mcgrath D.E."/>
            <person name="Sieber C.M.K."/>
            <person name="Emerson J.B."/>
            <person name="Anantharaman K."/>
            <person name="Thomas B.C."/>
            <person name="Malmstrom R."/>
            <person name="Stieglmeier M."/>
            <person name="Klingl A."/>
            <person name="Woyke T."/>
            <person name="Ryan C.M."/>
            <person name="Banfield J.F."/>
        </authorList>
    </citation>
    <scope>NUCLEOTIDE SEQUENCE [LARGE SCALE GENOMIC DNA]</scope>
</reference>
<dbReference type="Pfam" id="PF02535">
    <property type="entry name" value="Zip"/>
    <property type="match status" value="2"/>
</dbReference>
<dbReference type="AlphaFoldDB" id="A0A2H0V7R1"/>
<dbReference type="EMBL" id="PFAN01000032">
    <property type="protein sequence ID" value="PIR95102.1"/>
    <property type="molecule type" value="Genomic_DNA"/>
</dbReference>
<comment type="caution">
    <text evidence="6">The sequence shown here is derived from an EMBL/GenBank/DDBJ whole genome shotgun (WGS) entry which is preliminary data.</text>
</comment>
<dbReference type="PANTHER" id="PTHR16950">
    <property type="entry name" value="ZINC TRANSPORTER SLC39A7 HISTIDINE-RICH MEMBRANE PROTEIN KE4"/>
    <property type="match status" value="1"/>
</dbReference>
<feature type="transmembrane region" description="Helical" evidence="5">
    <location>
        <begin position="6"/>
        <end position="27"/>
    </location>
</feature>
<dbReference type="InterPro" id="IPR003689">
    <property type="entry name" value="ZIP"/>
</dbReference>
<evidence type="ECO:0000256" key="1">
    <source>
        <dbReference type="ARBA" id="ARBA00004141"/>
    </source>
</evidence>
<feature type="transmembrane region" description="Helical" evidence="5">
    <location>
        <begin position="68"/>
        <end position="84"/>
    </location>
</feature>
<sequence>MSALLYIILSTFLISLSVWVAVLFLFFKEKFLSKIVLFLVAFSAGTMMGGAFLHLLPEAVEVIGSDNFVLFATVLVSFVFFFFMEKVFHWRHCHKGHCDVHTFGYMNLLGDCIHNFTDGLVLASAFLVDIKLGFVTTLAVALHEIPQEIGDFGVLIYAGFKKKTALIVNYLVALTVVIGGVVGYLASFYIEEAIPYLLPFAAGGFIYIAASDLMPKIREETSFKRSINLIFVFVSGIALMFVLKFF</sequence>
<accession>A0A2H0V7R1</accession>
<feature type="transmembrane region" description="Helical" evidence="5">
    <location>
        <begin position="196"/>
        <end position="214"/>
    </location>
</feature>
<keyword evidence="4 5" id="KW-0472">Membrane</keyword>
<evidence type="ECO:0000313" key="7">
    <source>
        <dbReference type="Proteomes" id="UP000228614"/>
    </source>
</evidence>
<organism evidence="6 7">
    <name type="scientific">Candidatus Falkowbacteria bacterium CG10_big_fil_rev_8_21_14_0_10_37_6</name>
    <dbReference type="NCBI Taxonomy" id="1974563"/>
    <lineage>
        <taxon>Bacteria</taxon>
        <taxon>Candidatus Falkowiibacteriota</taxon>
    </lineage>
</organism>
<dbReference type="Proteomes" id="UP000228614">
    <property type="component" value="Unassembled WGS sequence"/>
</dbReference>
<keyword evidence="3 5" id="KW-1133">Transmembrane helix</keyword>
<evidence type="ECO:0000313" key="6">
    <source>
        <dbReference type="EMBL" id="PIR95102.1"/>
    </source>
</evidence>
<gene>
    <name evidence="6" type="ORF">COT95_00520</name>
</gene>
<evidence type="ECO:0000256" key="3">
    <source>
        <dbReference type="ARBA" id="ARBA00022989"/>
    </source>
</evidence>
<name>A0A2H0V7R1_9BACT</name>
<comment type="subcellular location">
    <subcellularLocation>
        <location evidence="1">Membrane</location>
        <topology evidence="1">Multi-pass membrane protein</topology>
    </subcellularLocation>
</comment>
<dbReference type="GO" id="GO:0046873">
    <property type="term" value="F:metal ion transmembrane transporter activity"/>
    <property type="evidence" value="ECO:0007669"/>
    <property type="project" value="InterPro"/>
</dbReference>